<name>A0A5P1X6H8_9LACO</name>
<dbReference type="InterPro" id="IPR026870">
    <property type="entry name" value="Zinc_ribbon_dom"/>
</dbReference>
<dbReference type="OrthoDB" id="2291432at2"/>
<dbReference type="InterPro" id="IPR046481">
    <property type="entry name" value="DUF6574"/>
</dbReference>
<feature type="transmembrane region" description="Helical" evidence="2">
    <location>
        <begin position="258"/>
        <end position="278"/>
    </location>
</feature>
<keyword evidence="2" id="KW-0472">Membrane</keyword>
<feature type="compositionally biased region" description="Polar residues" evidence="1">
    <location>
        <begin position="54"/>
        <end position="69"/>
    </location>
</feature>
<evidence type="ECO:0000256" key="1">
    <source>
        <dbReference type="SAM" id="MobiDB-lite"/>
    </source>
</evidence>
<keyword evidence="2" id="KW-1133">Transmembrane helix</keyword>
<dbReference type="AlphaFoldDB" id="A0A5P1X6H8"/>
<keyword evidence="5" id="KW-1185">Reference proteome</keyword>
<dbReference type="InterPro" id="IPR038587">
    <property type="entry name" value="Ribosomal_eL40_sf"/>
</dbReference>
<accession>A0A5P1X6H8</accession>
<evidence type="ECO:0000259" key="3">
    <source>
        <dbReference type="Pfam" id="PF13240"/>
    </source>
</evidence>
<reference evidence="4 5" key="1">
    <citation type="submission" date="2019-09" db="EMBL/GenBank/DDBJ databases">
        <title>Complete Genome Sequence of Lactobacillus nenjiangensis SH-Y15, isolated from sauerkraut.</title>
        <authorList>
            <person name="Yang H."/>
        </authorList>
    </citation>
    <scope>NUCLEOTIDE SEQUENCE [LARGE SCALE GENOMIC DNA]</scope>
    <source>
        <strain evidence="4 5">SH-Y15</strain>
    </source>
</reference>
<dbReference type="KEGG" id="lnn:F0161_09600"/>
<evidence type="ECO:0000313" key="5">
    <source>
        <dbReference type="Proteomes" id="UP000325295"/>
    </source>
</evidence>
<sequence length="346" mass="37919">MQICPNCGATNSATAKFCTTCGTKLLGEKVQPEQPKAEPVISQVEPEQPKVEPVTSQVEPGQPNVQRVASQVEPEQPNVQPVTPTQTAQVQQNTRPQQPQVDPAIQAEQERQRQAQAQVRADQVSKFKESSQGYWDYLVDSWKKPSQVIVSQYNRWFGLISMGIWALLGTISVGHTAQSGIDTVEDTTNSALSLFDSETAESATSTIQSNAMTVYFKFLLLLIVGMLVFGLVGFLFRKWAQNDNLTFLEYTTDLMHRCNLNLILVLCALLLSLLGGAVQLLSVLLISLGGSIFVIGFMQSIVLPKPRAGFDSVYLTVVAMIALEAALIILMSIFGQSLISQFSSLF</sequence>
<evidence type="ECO:0000313" key="4">
    <source>
        <dbReference type="EMBL" id="QER68071.1"/>
    </source>
</evidence>
<feature type="compositionally biased region" description="Low complexity" evidence="1">
    <location>
        <begin position="71"/>
        <end position="101"/>
    </location>
</feature>
<feature type="region of interest" description="Disordered" evidence="1">
    <location>
        <begin position="31"/>
        <end position="111"/>
    </location>
</feature>
<dbReference type="EMBL" id="CP043939">
    <property type="protein sequence ID" value="QER68071.1"/>
    <property type="molecule type" value="Genomic_DNA"/>
</dbReference>
<feature type="transmembrane region" description="Helical" evidence="2">
    <location>
        <begin position="214"/>
        <end position="237"/>
    </location>
</feature>
<evidence type="ECO:0000256" key="2">
    <source>
        <dbReference type="SAM" id="Phobius"/>
    </source>
</evidence>
<keyword evidence="2" id="KW-0812">Transmembrane</keyword>
<proteinExistence type="predicted"/>
<dbReference type="Pfam" id="PF13240">
    <property type="entry name" value="Zn_Ribbon_1"/>
    <property type="match status" value="1"/>
</dbReference>
<gene>
    <name evidence="4" type="ORF">F0161_09600</name>
</gene>
<feature type="transmembrane region" description="Helical" evidence="2">
    <location>
        <begin position="315"/>
        <end position="339"/>
    </location>
</feature>
<protein>
    <submittedName>
        <fullName evidence="4">Zinc-ribbon domain-containing protein</fullName>
    </submittedName>
</protein>
<dbReference type="RefSeq" id="WP_150204428.1">
    <property type="nucleotide sequence ID" value="NZ_CP043939.1"/>
</dbReference>
<organism evidence="4 5">
    <name type="scientific">Paucilactobacillus nenjiangensis</name>
    <dbReference type="NCBI Taxonomy" id="1296540"/>
    <lineage>
        <taxon>Bacteria</taxon>
        <taxon>Bacillati</taxon>
        <taxon>Bacillota</taxon>
        <taxon>Bacilli</taxon>
        <taxon>Lactobacillales</taxon>
        <taxon>Lactobacillaceae</taxon>
        <taxon>Paucilactobacillus</taxon>
    </lineage>
</organism>
<dbReference type="Gene3D" id="4.10.1060.50">
    <property type="match status" value="1"/>
</dbReference>
<feature type="transmembrane region" description="Helical" evidence="2">
    <location>
        <begin position="284"/>
        <end position="303"/>
    </location>
</feature>
<feature type="domain" description="Zinc-ribbon" evidence="3">
    <location>
        <begin position="4"/>
        <end position="25"/>
    </location>
</feature>
<dbReference type="Pfam" id="PF20214">
    <property type="entry name" value="DUF6574"/>
    <property type="match status" value="1"/>
</dbReference>
<dbReference type="Proteomes" id="UP000325295">
    <property type="component" value="Chromosome"/>
</dbReference>